<evidence type="ECO:0000313" key="4">
    <source>
        <dbReference type="EMBL" id="KAF1817416.1"/>
    </source>
</evidence>
<dbReference type="SUPFAM" id="SSF51735">
    <property type="entry name" value="NAD(P)-binding Rossmann-fold domains"/>
    <property type="match status" value="1"/>
</dbReference>
<name>A0A6G1GHJ3_9PEZI</name>
<evidence type="ECO:0000256" key="1">
    <source>
        <dbReference type="ARBA" id="ARBA00022857"/>
    </source>
</evidence>
<dbReference type="Gene3D" id="3.90.25.10">
    <property type="entry name" value="UDP-galactose 4-epimerase, domain 1"/>
    <property type="match status" value="1"/>
</dbReference>
<dbReference type="Gene3D" id="3.40.50.720">
    <property type="entry name" value="NAD(P)-binding Rossmann-like Domain"/>
    <property type="match status" value="1"/>
</dbReference>
<dbReference type="OrthoDB" id="9984533at2759"/>
<evidence type="ECO:0000313" key="5">
    <source>
        <dbReference type="Proteomes" id="UP000504638"/>
    </source>
</evidence>
<organism evidence="4">
    <name type="scientific">Eremomyces bilateralis CBS 781.70</name>
    <dbReference type="NCBI Taxonomy" id="1392243"/>
    <lineage>
        <taxon>Eukaryota</taxon>
        <taxon>Fungi</taxon>
        <taxon>Dikarya</taxon>
        <taxon>Ascomycota</taxon>
        <taxon>Pezizomycotina</taxon>
        <taxon>Dothideomycetes</taxon>
        <taxon>Dothideomycetes incertae sedis</taxon>
        <taxon>Eremomycetales</taxon>
        <taxon>Eremomycetaceae</taxon>
        <taxon>Eremomyces</taxon>
    </lineage>
</organism>
<dbReference type="PANTHER" id="PTHR47706:SF9">
    <property type="entry name" value="NMRA-LIKE DOMAIN-CONTAINING PROTEIN-RELATED"/>
    <property type="match status" value="1"/>
</dbReference>
<reference evidence="4 6" key="1">
    <citation type="submission" date="2020-01" db="EMBL/GenBank/DDBJ databases">
        <authorList>
            <consortium name="DOE Joint Genome Institute"/>
            <person name="Haridas S."/>
            <person name="Albert R."/>
            <person name="Binder M."/>
            <person name="Bloem J."/>
            <person name="Labutti K."/>
            <person name="Salamov A."/>
            <person name="Andreopoulos B."/>
            <person name="Baker S.E."/>
            <person name="Barry K."/>
            <person name="Bills G."/>
            <person name="Bluhm B.H."/>
            <person name="Cannon C."/>
            <person name="Castanera R."/>
            <person name="Culley D.E."/>
            <person name="Daum C."/>
            <person name="Ezra D."/>
            <person name="Gonzalez J.B."/>
            <person name="Henrissat B."/>
            <person name="Kuo A."/>
            <person name="Liang C."/>
            <person name="Lipzen A."/>
            <person name="Lutzoni F."/>
            <person name="Magnuson J."/>
            <person name="Mondo S."/>
            <person name="Nolan M."/>
            <person name="Ohm R."/>
            <person name="Pangilinan J."/>
            <person name="Park H.-J."/>
            <person name="Ramirez L."/>
            <person name="Alfaro M."/>
            <person name="Sun H."/>
            <person name="Tritt A."/>
            <person name="Yoshinaga Y."/>
            <person name="Zwiers L.-H."/>
            <person name="Turgeon B.G."/>
            <person name="Goodwin S.B."/>
            <person name="Spatafora J.W."/>
            <person name="Crous P.W."/>
            <person name="Grigoriev I.V."/>
        </authorList>
    </citation>
    <scope>NUCLEOTIDE SEQUENCE</scope>
    <source>
        <strain evidence="4 6">CBS 781.70</strain>
    </source>
</reference>
<dbReference type="Pfam" id="PF05368">
    <property type="entry name" value="NmrA"/>
    <property type="match status" value="1"/>
</dbReference>
<dbReference type="InterPro" id="IPR051609">
    <property type="entry name" value="NmrA/Isoflavone_reductase-like"/>
</dbReference>
<dbReference type="InterPro" id="IPR045312">
    <property type="entry name" value="PCBER-like"/>
</dbReference>
<dbReference type="GeneID" id="54414776"/>
<protein>
    <submittedName>
        <fullName evidence="4 6">NAD(P)-binding protein</fullName>
    </submittedName>
</protein>
<keyword evidence="5" id="KW-1185">Reference proteome</keyword>
<sequence>MSEIKKVIVIGATGEIGRSIIAALLSHGFTVTILTRSASSTSVFPPATLAQLKIIAAEYTPETFRSAFTGQDAIVSAISIGGISAQIQMIDAAADVGVQRFMLSEFGNAPEDVQGRLDVPSLKAAREMKVKVLNHAKMRVDESKGKFEWSAVAVGSIIDWAIIKFPGAMGFDIPNRTARLYDDGTEPFTGTRIADIGLAVAGSLANPSKTANRFLRLRSVQTTQLELLHAFNDATQVKWANEFVSSNDVLKNSEEAMRLGEAGKAVQGFVAVQTFQKGAHRSVVATKEEADNGIVGLEEVDAVEIVRGVLKALGESEI</sequence>
<evidence type="ECO:0000313" key="6">
    <source>
        <dbReference type="RefSeq" id="XP_033539047.1"/>
    </source>
</evidence>
<feature type="domain" description="NmrA-like" evidence="3">
    <location>
        <begin position="5"/>
        <end position="120"/>
    </location>
</feature>
<proteinExistence type="predicted"/>
<reference evidence="6" key="3">
    <citation type="submission" date="2025-04" db="UniProtKB">
        <authorList>
            <consortium name="RefSeq"/>
        </authorList>
    </citation>
    <scope>IDENTIFICATION</scope>
    <source>
        <strain evidence="6">CBS 781.70</strain>
    </source>
</reference>
<keyword evidence="2" id="KW-0560">Oxidoreductase</keyword>
<dbReference type="Proteomes" id="UP000504638">
    <property type="component" value="Unplaced"/>
</dbReference>
<dbReference type="AlphaFoldDB" id="A0A6G1GHJ3"/>
<gene>
    <name evidence="4 6" type="ORF">P152DRAFT_18516</name>
</gene>
<dbReference type="GO" id="GO:0016491">
    <property type="term" value="F:oxidoreductase activity"/>
    <property type="evidence" value="ECO:0007669"/>
    <property type="project" value="UniProtKB-KW"/>
</dbReference>
<dbReference type="PANTHER" id="PTHR47706">
    <property type="entry name" value="NMRA-LIKE FAMILY PROTEIN"/>
    <property type="match status" value="1"/>
</dbReference>
<accession>A0A6G1GHJ3</accession>
<dbReference type="InterPro" id="IPR036291">
    <property type="entry name" value="NAD(P)-bd_dom_sf"/>
</dbReference>
<dbReference type="EMBL" id="ML975149">
    <property type="protein sequence ID" value="KAF1817416.1"/>
    <property type="molecule type" value="Genomic_DNA"/>
</dbReference>
<reference evidence="6" key="2">
    <citation type="submission" date="2020-04" db="EMBL/GenBank/DDBJ databases">
        <authorList>
            <consortium name="NCBI Genome Project"/>
        </authorList>
    </citation>
    <scope>NUCLEOTIDE SEQUENCE</scope>
    <source>
        <strain evidence="6">CBS 781.70</strain>
    </source>
</reference>
<dbReference type="RefSeq" id="XP_033539047.1">
    <property type="nucleotide sequence ID" value="XM_033674206.1"/>
</dbReference>
<evidence type="ECO:0000259" key="3">
    <source>
        <dbReference type="Pfam" id="PF05368"/>
    </source>
</evidence>
<keyword evidence="1" id="KW-0521">NADP</keyword>
<evidence type="ECO:0000256" key="2">
    <source>
        <dbReference type="ARBA" id="ARBA00023002"/>
    </source>
</evidence>
<dbReference type="CDD" id="cd05259">
    <property type="entry name" value="PCBER_SDR_a"/>
    <property type="match status" value="1"/>
</dbReference>
<dbReference type="InterPro" id="IPR008030">
    <property type="entry name" value="NmrA-like"/>
</dbReference>